<dbReference type="Pfam" id="PF00912">
    <property type="entry name" value="Transgly"/>
    <property type="match status" value="1"/>
</dbReference>
<dbReference type="SUPFAM" id="SSF53955">
    <property type="entry name" value="Lysozyme-like"/>
    <property type="match status" value="1"/>
</dbReference>
<feature type="domain" description="Glycosyl transferase family 51" evidence="14">
    <location>
        <begin position="85"/>
        <end position="246"/>
    </location>
</feature>
<evidence type="ECO:0000256" key="4">
    <source>
        <dbReference type="ARBA" id="ARBA00022645"/>
    </source>
</evidence>
<gene>
    <name evidence="16" type="primary">pbpC</name>
    <name evidence="16" type="ORF">ACFSQ0_08970</name>
</gene>
<evidence type="ECO:0000256" key="1">
    <source>
        <dbReference type="ARBA" id="ARBA00004752"/>
    </source>
</evidence>
<dbReference type="NCBIfam" id="TIGR02073">
    <property type="entry name" value="PBP_1c"/>
    <property type="match status" value="1"/>
</dbReference>
<dbReference type="PANTHER" id="PTHR32282:SF15">
    <property type="entry name" value="PENICILLIN-BINDING PROTEIN 1C"/>
    <property type="match status" value="1"/>
</dbReference>
<keyword evidence="12" id="KW-1133">Transmembrane helix</keyword>
<evidence type="ECO:0000256" key="10">
    <source>
        <dbReference type="ARBA" id="ARBA00044770"/>
    </source>
</evidence>
<dbReference type="InterPro" id="IPR050396">
    <property type="entry name" value="Glycosyltr_51/Transpeptidase"/>
</dbReference>
<keyword evidence="12" id="KW-0812">Transmembrane</keyword>
<dbReference type="InterPro" id="IPR023346">
    <property type="entry name" value="Lysozyme-like_dom_sf"/>
</dbReference>
<keyword evidence="7" id="KW-0808">Transferase</keyword>
<keyword evidence="8" id="KW-0378">Hydrolase</keyword>
<feature type="domain" description="Penicillin-binding C-terminal" evidence="15">
    <location>
        <begin position="712"/>
        <end position="798"/>
    </location>
</feature>
<dbReference type="Pfam" id="PF06832">
    <property type="entry name" value="BiPBP_C"/>
    <property type="match status" value="1"/>
</dbReference>
<keyword evidence="6" id="KW-0328">Glycosyltransferase</keyword>
<dbReference type="InterPro" id="IPR001460">
    <property type="entry name" value="PCN-bd_Tpept"/>
</dbReference>
<evidence type="ECO:0000313" key="17">
    <source>
        <dbReference type="Proteomes" id="UP001597357"/>
    </source>
</evidence>
<name>A0ABW5SHP6_9FLAO</name>
<dbReference type="PANTHER" id="PTHR32282">
    <property type="entry name" value="BINDING PROTEIN TRANSPEPTIDASE, PUTATIVE-RELATED"/>
    <property type="match status" value="1"/>
</dbReference>
<evidence type="ECO:0000259" key="14">
    <source>
        <dbReference type="Pfam" id="PF00912"/>
    </source>
</evidence>
<comment type="pathway">
    <text evidence="1">Cell wall biogenesis; peptidoglycan biosynthesis.</text>
</comment>
<evidence type="ECO:0000256" key="8">
    <source>
        <dbReference type="ARBA" id="ARBA00022801"/>
    </source>
</evidence>
<reference evidence="17" key="1">
    <citation type="journal article" date="2019" name="Int. J. Syst. Evol. Microbiol.">
        <title>The Global Catalogue of Microorganisms (GCM) 10K type strain sequencing project: providing services to taxonomists for standard genome sequencing and annotation.</title>
        <authorList>
            <consortium name="The Broad Institute Genomics Platform"/>
            <consortium name="The Broad Institute Genome Sequencing Center for Infectious Disease"/>
            <person name="Wu L."/>
            <person name="Ma J."/>
        </authorList>
    </citation>
    <scope>NUCLEOTIDE SEQUENCE [LARGE SCALE GENOMIC DNA]</scope>
    <source>
        <strain evidence="17">KCTC 42255</strain>
    </source>
</reference>
<evidence type="ECO:0000256" key="12">
    <source>
        <dbReference type="SAM" id="Phobius"/>
    </source>
</evidence>
<evidence type="ECO:0000256" key="6">
    <source>
        <dbReference type="ARBA" id="ARBA00022676"/>
    </source>
</evidence>
<keyword evidence="12" id="KW-0472">Membrane</keyword>
<evidence type="ECO:0000256" key="9">
    <source>
        <dbReference type="ARBA" id="ARBA00023268"/>
    </source>
</evidence>
<dbReference type="Gene3D" id="1.10.3810.10">
    <property type="entry name" value="Biosynthetic peptidoglycan transglycosylase-like"/>
    <property type="match status" value="1"/>
</dbReference>
<keyword evidence="9" id="KW-0511">Multifunctional enzyme</keyword>
<dbReference type="InterPro" id="IPR009647">
    <property type="entry name" value="PBP_C"/>
</dbReference>
<evidence type="ECO:0000256" key="7">
    <source>
        <dbReference type="ARBA" id="ARBA00022679"/>
    </source>
</evidence>
<evidence type="ECO:0000256" key="3">
    <source>
        <dbReference type="ARBA" id="ARBA00007739"/>
    </source>
</evidence>
<comment type="similarity">
    <text evidence="2">In the C-terminal section; belongs to the transpeptidase family.</text>
</comment>
<comment type="caution">
    <text evidence="16">The sequence shown here is derived from an EMBL/GenBank/DDBJ whole genome shotgun (WGS) entry which is preliminary data.</text>
</comment>
<dbReference type="Proteomes" id="UP001597357">
    <property type="component" value="Unassembled WGS sequence"/>
</dbReference>
<dbReference type="InterPro" id="IPR012338">
    <property type="entry name" value="Beta-lactam/transpept-like"/>
</dbReference>
<evidence type="ECO:0000256" key="5">
    <source>
        <dbReference type="ARBA" id="ARBA00022670"/>
    </source>
</evidence>
<dbReference type="SUPFAM" id="SSF56601">
    <property type="entry name" value="beta-lactamase/transpeptidase-like"/>
    <property type="match status" value="1"/>
</dbReference>
<dbReference type="EC" id="2.4.99.28" evidence="10"/>
<accession>A0ABW5SHP6</accession>
<feature type="domain" description="Penicillin-binding protein transpeptidase" evidence="13">
    <location>
        <begin position="324"/>
        <end position="599"/>
    </location>
</feature>
<protein>
    <recommendedName>
        <fullName evidence="10">peptidoglycan glycosyltransferase</fullName>
        <ecNumber evidence="10">2.4.99.28</ecNumber>
    </recommendedName>
</protein>
<dbReference type="InterPro" id="IPR011815">
    <property type="entry name" value="PBP_1c"/>
</dbReference>
<evidence type="ECO:0000259" key="15">
    <source>
        <dbReference type="Pfam" id="PF06832"/>
    </source>
</evidence>
<proteinExistence type="inferred from homology"/>
<sequence>MTEIILPETKENGLKLYVKNFGLLKNKRLYSLKNKVFLLLLFLVVGAIWWFCLPQKLFDKPVSTVVYSKNGYLLGARIAKDGQWRFPSSKKIPFKFEKAILQFEDAYFYKHPGFNPVAIAKAAYHNLAYGKRRGASTITQQVIRLSRGSTKRTYTEKLIEFAKALRLELRYSKKEILNFYASYAPFGGNVVGLETASWRYFGVSATDLSWGQAAGLAVLPNAPSLVFPGKNEKLLRQKRNRLLKKLLQNEIIDQATYQLALAEDLPQEPLALPDLAPHFVERIKQHQPKNPVTSDIDYFLQQQINQIAKQHAQQLSHNQIKNLAILVLDVPTRKVIAYMGNNPNSSQDPYVDVIQQPRSAGSIFKPFLFTAALDEGNILPNTLLADIPTNINGYSPLNFDKLYRGAVPANEALAMSLNVPAVRLLQDYGVEKFYKKLKRLNQHKVNRPAASYGLSLTLGGAECSLWEVTHAYANMASTLNFYSKNSSTYRTNEFKINTILPEKDEHFGALTQESPVFGAGAIYHTFKALKKVNRPQSELNWQFYSSAQPIAWKTGTSHGFKDAWAVGVTPKYAVGIWVGNTDGEGRPGLTGVKAAAPIMFEVFSKLPVSKDFDIPFDDLIKKNICKHSGMLAGLQCPETEESYIPKKGEKTSTCKFHQIINLDSNLKYQVNLNCYDNQKIRQQSWLVLPTLWAYYYKQFNPHYKDIPAFSPECSQSLPDIMHFIFPVNQESILLPKGFNEKSNPLVLKLAHRFPEKEVYWYLNRKYIGKTQHFHEMQISAQVGKYQLLVLDELGNQLSRDIVIQKN</sequence>
<dbReference type="InterPro" id="IPR001264">
    <property type="entry name" value="Glyco_trans_51"/>
</dbReference>
<comment type="catalytic activity">
    <reaction evidence="11">
        <text>[GlcNAc-(1-&gt;4)-Mur2Ac(oyl-L-Ala-gamma-D-Glu-L-Lys-D-Ala-D-Ala)](n)-di-trans,octa-cis-undecaprenyl diphosphate + beta-D-GlcNAc-(1-&gt;4)-Mur2Ac(oyl-L-Ala-gamma-D-Glu-L-Lys-D-Ala-D-Ala)-di-trans,octa-cis-undecaprenyl diphosphate = [GlcNAc-(1-&gt;4)-Mur2Ac(oyl-L-Ala-gamma-D-Glu-L-Lys-D-Ala-D-Ala)](n+1)-di-trans,octa-cis-undecaprenyl diphosphate + di-trans,octa-cis-undecaprenyl diphosphate + H(+)</text>
        <dbReference type="Rhea" id="RHEA:23708"/>
        <dbReference type="Rhea" id="RHEA-COMP:9602"/>
        <dbReference type="Rhea" id="RHEA-COMP:9603"/>
        <dbReference type="ChEBI" id="CHEBI:15378"/>
        <dbReference type="ChEBI" id="CHEBI:58405"/>
        <dbReference type="ChEBI" id="CHEBI:60033"/>
        <dbReference type="ChEBI" id="CHEBI:78435"/>
        <dbReference type="EC" id="2.4.99.28"/>
    </reaction>
</comment>
<dbReference type="Gene3D" id="3.40.710.10">
    <property type="entry name" value="DD-peptidase/beta-lactamase superfamily"/>
    <property type="match status" value="1"/>
</dbReference>
<dbReference type="EMBL" id="JBHULZ010000041">
    <property type="protein sequence ID" value="MFD2698120.1"/>
    <property type="molecule type" value="Genomic_DNA"/>
</dbReference>
<keyword evidence="17" id="KW-1185">Reference proteome</keyword>
<comment type="similarity">
    <text evidence="3">In the N-terminal section; belongs to the glycosyltransferase 51 family.</text>
</comment>
<evidence type="ECO:0000313" key="16">
    <source>
        <dbReference type="EMBL" id="MFD2698120.1"/>
    </source>
</evidence>
<evidence type="ECO:0000256" key="11">
    <source>
        <dbReference type="ARBA" id="ARBA00049902"/>
    </source>
</evidence>
<dbReference type="InterPro" id="IPR036950">
    <property type="entry name" value="PBP_transglycosylase"/>
</dbReference>
<dbReference type="Pfam" id="PF00905">
    <property type="entry name" value="Transpeptidase"/>
    <property type="match status" value="1"/>
</dbReference>
<feature type="transmembrane region" description="Helical" evidence="12">
    <location>
        <begin position="35"/>
        <end position="51"/>
    </location>
</feature>
<evidence type="ECO:0000259" key="13">
    <source>
        <dbReference type="Pfam" id="PF00905"/>
    </source>
</evidence>
<keyword evidence="4" id="KW-0121">Carboxypeptidase</keyword>
<organism evidence="16 17">
    <name type="scientific">Mesonia sediminis</name>
    <dbReference type="NCBI Taxonomy" id="1703946"/>
    <lineage>
        <taxon>Bacteria</taxon>
        <taxon>Pseudomonadati</taxon>
        <taxon>Bacteroidota</taxon>
        <taxon>Flavobacteriia</taxon>
        <taxon>Flavobacteriales</taxon>
        <taxon>Flavobacteriaceae</taxon>
        <taxon>Mesonia</taxon>
    </lineage>
</organism>
<keyword evidence="5" id="KW-0645">Protease</keyword>
<dbReference type="RefSeq" id="WP_379047158.1">
    <property type="nucleotide sequence ID" value="NZ_JBHULZ010000041.1"/>
</dbReference>
<evidence type="ECO:0000256" key="2">
    <source>
        <dbReference type="ARBA" id="ARBA00007090"/>
    </source>
</evidence>